<dbReference type="RefSeq" id="WP_079468372.1">
    <property type="nucleotide sequence ID" value="NZ_FUZZ01000001.1"/>
</dbReference>
<dbReference type="GO" id="GO:0005975">
    <property type="term" value="P:carbohydrate metabolic process"/>
    <property type="evidence" value="ECO:0007669"/>
    <property type="project" value="InterPro"/>
</dbReference>
<dbReference type="InterPro" id="IPR037171">
    <property type="entry name" value="NagB/RpiA_transferase-like"/>
</dbReference>
<protein>
    <submittedName>
        <fullName evidence="2">Glucosamine-6-phosphate deaminase</fullName>
    </submittedName>
</protein>
<sequence>MIKEFKAGKLTAKIYPDRQEMGRAAAAMAATTLRYLLGNKKEVNIIFAAAPSQNEFLEALLHENGMEWNRVNAFHMDEYIGLPADAPQGFGNFLKHRIFDALPFHTIHYIDGSGTETACEKYTALLQTYPADIVCMGIGENGHLAFNDPPVADFKDPQKVKIVTLDEVCRQQQVNDGCFTTLEEVPTHAVTLTIPTLLAAPYIFCVVPGPRKAAAIYDTIHRDIQEQYPATILRNHPGAILFLDEESSARLSHQKVS</sequence>
<dbReference type="GO" id="GO:0019262">
    <property type="term" value="P:N-acetylneuraminate catabolic process"/>
    <property type="evidence" value="ECO:0007669"/>
    <property type="project" value="TreeGrafter"/>
</dbReference>
<dbReference type="Proteomes" id="UP000190166">
    <property type="component" value="Unassembled WGS sequence"/>
</dbReference>
<proteinExistence type="predicted"/>
<dbReference type="STRING" id="393003.SAMN05660461_1081"/>
<dbReference type="AlphaFoldDB" id="A0A1T5NCE9"/>
<keyword evidence="3" id="KW-1185">Reference proteome</keyword>
<dbReference type="GO" id="GO:0006046">
    <property type="term" value="P:N-acetylglucosamine catabolic process"/>
    <property type="evidence" value="ECO:0007669"/>
    <property type="project" value="TreeGrafter"/>
</dbReference>
<reference evidence="2 3" key="1">
    <citation type="submission" date="2017-02" db="EMBL/GenBank/DDBJ databases">
        <authorList>
            <person name="Peterson S.W."/>
        </authorList>
    </citation>
    <scope>NUCLEOTIDE SEQUENCE [LARGE SCALE GENOMIC DNA]</scope>
    <source>
        <strain evidence="2 3">DSM 18108</strain>
    </source>
</reference>
<dbReference type="GO" id="GO:0004342">
    <property type="term" value="F:glucosamine-6-phosphate deaminase activity"/>
    <property type="evidence" value="ECO:0007669"/>
    <property type="project" value="InterPro"/>
</dbReference>
<dbReference type="GO" id="GO:0005737">
    <property type="term" value="C:cytoplasm"/>
    <property type="evidence" value="ECO:0007669"/>
    <property type="project" value="TreeGrafter"/>
</dbReference>
<accession>A0A1T5NCE9</accession>
<dbReference type="PANTHER" id="PTHR11280:SF6">
    <property type="entry name" value="GLUCOSAMINE-6-PHOSPHATE ISOMERASE NAGB"/>
    <property type="match status" value="1"/>
</dbReference>
<gene>
    <name evidence="2" type="ORF">SAMN05660461_1081</name>
</gene>
<dbReference type="EMBL" id="FUZZ01000001">
    <property type="protein sequence ID" value="SKC98044.1"/>
    <property type="molecule type" value="Genomic_DNA"/>
</dbReference>
<dbReference type="InterPro" id="IPR006148">
    <property type="entry name" value="Glc/Gal-6P_isomerase"/>
</dbReference>
<feature type="domain" description="Glucosamine/galactosamine-6-phosphate isomerase" evidence="1">
    <location>
        <begin position="16"/>
        <end position="236"/>
    </location>
</feature>
<dbReference type="Pfam" id="PF01182">
    <property type="entry name" value="Glucosamine_iso"/>
    <property type="match status" value="1"/>
</dbReference>
<evidence type="ECO:0000313" key="2">
    <source>
        <dbReference type="EMBL" id="SKC98044.1"/>
    </source>
</evidence>
<dbReference type="GO" id="GO:0042802">
    <property type="term" value="F:identical protein binding"/>
    <property type="evidence" value="ECO:0007669"/>
    <property type="project" value="TreeGrafter"/>
</dbReference>
<evidence type="ECO:0000313" key="3">
    <source>
        <dbReference type="Proteomes" id="UP000190166"/>
    </source>
</evidence>
<name>A0A1T5NCE9_9BACT</name>
<dbReference type="GO" id="GO:0006043">
    <property type="term" value="P:glucosamine catabolic process"/>
    <property type="evidence" value="ECO:0007669"/>
    <property type="project" value="TreeGrafter"/>
</dbReference>
<dbReference type="Gene3D" id="3.40.50.1360">
    <property type="match status" value="1"/>
</dbReference>
<organism evidence="2 3">
    <name type="scientific">Chitinophaga ginsengisegetis</name>
    <dbReference type="NCBI Taxonomy" id="393003"/>
    <lineage>
        <taxon>Bacteria</taxon>
        <taxon>Pseudomonadati</taxon>
        <taxon>Bacteroidota</taxon>
        <taxon>Chitinophagia</taxon>
        <taxon>Chitinophagales</taxon>
        <taxon>Chitinophagaceae</taxon>
        <taxon>Chitinophaga</taxon>
    </lineage>
</organism>
<dbReference type="SUPFAM" id="SSF100950">
    <property type="entry name" value="NagB/RpiA/CoA transferase-like"/>
    <property type="match status" value="1"/>
</dbReference>
<evidence type="ECO:0000259" key="1">
    <source>
        <dbReference type="Pfam" id="PF01182"/>
    </source>
</evidence>
<dbReference type="CDD" id="cd01399">
    <property type="entry name" value="GlcN6P_deaminase"/>
    <property type="match status" value="1"/>
</dbReference>
<dbReference type="PANTHER" id="PTHR11280">
    <property type="entry name" value="GLUCOSAMINE-6-PHOSPHATE ISOMERASE"/>
    <property type="match status" value="1"/>
</dbReference>
<dbReference type="InterPro" id="IPR004547">
    <property type="entry name" value="Glucosamine6P_isomerase"/>
</dbReference>